<proteinExistence type="predicted"/>
<protein>
    <recommendedName>
        <fullName evidence="3">F-box domain-containing protein</fullName>
    </recommendedName>
</protein>
<evidence type="ECO:0000313" key="2">
    <source>
        <dbReference type="Proteomes" id="UP001215598"/>
    </source>
</evidence>
<reference evidence="1" key="1">
    <citation type="submission" date="2023-03" db="EMBL/GenBank/DDBJ databases">
        <title>Massive genome expansion in bonnet fungi (Mycena s.s.) driven by repeated elements and novel gene families across ecological guilds.</title>
        <authorList>
            <consortium name="Lawrence Berkeley National Laboratory"/>
            <person name="Harder C.B."/>
            <person name="Miyauchi S."/>
            <person name="Viragh M."/>
            <person name="Kuo A."/>
            <person name="Thoen E."/>
            <person name="Andreopoulos B."/>
            <person name="Lu D."/>
            <person name="Skrede I."/>
            <person name="Drula E."/>
            <person name="Henrissat B."/>
            <person name="Morin E."/>
            <person name="Kohler A."/>
            <person name="Barry K."/>
            <person name="LaButti K."/>
            <person name="Morin E."/>
            <person name="Salamov A."/>
            <person name="Lipzen A."/>
            <person name="Mereny Z."/>
            <person name="Hegedus B."/>
            <person name="Baldrian P."/>
            <person name="Stursova M."/>
            <person name="Weitz H."/>
            <person name="Taylor A."/>
            <person name="Grigoriev I.V."/>
            <person name="Nagy L.G."/>
            <person name="Martin F."/>
            <person name="Kauserud H."/>
        </authorList>
    </citation>
    <scope>NUCLEOTIDE SEQUENCE</scope>
    <source>
        <strain evidence="1">CBHHK182m</strain>
    </source>
</reference>
<dbReference type="Proteomes" id="UP001215598">
    <property type="component" value="Unassembled WGS sequence"/>
</dbReference>
<name>A0AAD7MSK8_9AGAR</name>
<dbReference type="AlphaFoldDB" id="A0AAD7MSK8"/>
<evidence type="ECO:0000313" key="1">
    <source>
        <dbReference type="EMBL" id="KAJ7728917.1"/>
    </source>
</evidence>
<keyword evidence="2" id="KW-1185">Reference proteome</keyword>
<gene>
    <name evidence="1" type="ORF">B0H16DRAFT_1894026</name>
</gene>
<sequence length="523" mass="58551">MADNSHPRGMKLPYELPAGYHPLFTSNDLPLGHQLAEIAESVRAAEVLKASLELQISQARLDLVRLEREVFHATRHIELCKLPLAPIRRLPVEILSGIFLSYADLVRKPPGPSMHGICNIKTGVWMLGHVCGHWRAVALSTAALWSSFSFWCESRRRSSAAIADEFLLRSSSHLLSIDFECHNGRSCVAASGDSCRDVFTTLLAHCQRWKRVRLRIPPAFYPELQIIKDNILNLSSLKLRVFSLGFEEAPVPLQDIDTFQSCPQLVDLELYFYAMGSFIDFPWHQLTSFSGAVFYPNTNVLARAPNIVDCTLGYGDEHPPGQPLVHRMQRLTLWERRPPSYLQTLDLPALTHLCVDVQIAYGFVDLIHRSRSPLNSIRFHGFYEMSEATTTGVLTLLAAAPTLTHLVLIGHAARSGDPEEKISNLFGTLAHPGLTALSKLEHLAMSGVVFDQHFVDMVESKCAHANDPPGVPIPISPLKSLRISDFGRTNESHLLQLRRIEIQFGLKLTIEPPKLGRRPIHVY</sequence>
<organism evidence="1 2">
    <name type="scientific">Mycena metata</name>
    <dbReference type="NCBI Taxonomy" id="1033252"/>
    <lineage>
        <taxon>Eukaryota</taxon>
        <taxon>Fungi</taxon>
        <taxon>Dikarya</taxon>
        <taxon>Basidiomycota</taxon>
        <taxon>Agaricomycotina</taxon>
        <taxon>Agaricomycetes</taxon>
        <taxon>Agaricomycetidae</taxon>
        <taxon>Agaricales</taxon>
        <taxon>Marasmiineae</taxon>
        <taxon>Mycenaceae</taxon>
        <taxon>Mycena</taxon>
    </lineage>
</organism>
<comment type="caution">
    <text evidence="1">The sequence shown here is derived from an EMBL/GenBank/DDBJ whole genome shotgun (WGS) entry which is preliminary data.</text>
</comment>
<accession>A0AAD7MSK8</accession>
<dbReference type="EMBL" id="JARKIB010000169">
    <property type="protein sequence ID" value="KAJ7728917.1"/>
    <property type="molecule type" value="Genomic_DNA"/>
</dbReference>
<evidence type="ECO:0008006" key="3">
    <source>
        <dbReference type="Google" id="ProtNLM"/>
    </source>
</evidence>